<organism evidence="3 4">
    <name type="scientific">Fusarium beomiforme</name>
    <dbReference type="NCBI Taxonomy" id="44412"/>
    <lineage>
        <taxon>Eukaryota</taxon>
        <taxon>Fungi</taxon>
        <taxon>Dikarya</taxon>
        <taxon>Ascomycota</taxon>
        <taxon>Pezizomycotina</taxon>
        <taxon>Sordariomycetes</taxon>
        <taxon>Hypocreomycetidae</taxon>
        <taxon>Hypocreales</taxon>
        <taxon>Nectriaceae</taxon>
        <taxon>Fusarium</taxon>
        <taxon>Fusarium burgessii species complex</taxon>
    </lineage>
</organism>
<comment type="caution">
    <text evidence="3">The sequence shown here is derived from an EMBL/GenBank/DDBJ whole genome shotgun (WGS) entry which is preliminary data.</text>
</comment>
<dbReference type="InterPro" id="IPR004942">
    <property type="entry name" value="Roadblock/LAMTOR2_dom"/>
</dbReference>
<accession>A0A9P5B192</accession>
<reference evidence="3" key="1">
    <citation type="journal article" date="2017" name="Mycologia">
        <title>Fusarium algeriense, sp. nov., a novel toxigenic crown rot pathogen of durum wheat from Algeria is nested in the Fusarium burgessii species complex.</title>
        <authorList>
            <person name="Laraba I."/>
            <person name="Keddad A."/>
            <person name="Boureghda H."/>
            <person name="Abdallah N."/>
            <person name="Vaughan M.M."/>
            <person name="Proctor R.H."/>
            <person name="Busman M."/>
            <person name="O'Donnell K."/>
        </authorList>
    </citation>
    <scope>NUCLEOTIDE SEQUENCE</scope>
    <source>
        <strain evidence="3">NRRL 25174</strain>
    </source>
</reference>
<proteinExistence type="inferred from homology"/>
<gene>
    <name evidence="3" type="ORF">FBEOM_109</name>
</gene>
<dbReference type="SMART" id="SM00960">
    <property type="entry name" value="Robl_LC7"/>
    <property type="match status" value="1"/>
</dbReference>
<dbReference type="PANTHER" id="PTHR10779">
    <property type="entry name" value="DYNEIN LIGHT CHAIN ROADBLOCK"/>
    <property type="match status" value="1"/>
</dbReference>
<dbReference type="SUPFAM" id="SSF103196">
    <property type="entry name" value="Roadblock/LC7 domain"/>
    <property type="match status" value="1"/>
</dbReference>
<dbReference type="OrthoDB" id="9985637at2759"/>
<evidence type="ECO:0000313" key="3">
    <source>
        <dbReference type="EMBL" id="KAF4345967.1"/>
    </source>
</evidence>
<dbReference type="Proteomes" id="UP000730481">
    <property type="component" value="Unassembled WGS sequence"/>
</dbReference>
<evidence type="ECO:0000313" key="4">
    <source>
        <dbReference type="Proteomes" id="UP000730481"/>
    </source>
</evidence>
<dbReference type="AlphaFoldDB" id="A0A9P5B192"/>
<evidence type="ECO:0000256" key="1">
    <source>
        <dbReference type="ARBA" id="ARBA00007191"/>
    </source>
</evidence>
<dbReference type="Gene3D" id="3.30.450.30">
    <property type="entry name" value="Dynein light chain 2a, cytoplasmic"/>
    <property type="match status" value="1"/>
</dbReference>
<dbReference type="EMBL" id="PVQB02000003">
    <property type="protein sequence ID" value="KAF4345967.1"/>
    <property type="molecule type" value="Genomic_DNA"/>
</dbReference>
<feature type="domain" description="Roadblock/LAMTOR2" evidence="2">
    <location>
        <begin position="56"/>
        <end position="174"/>
    </location>
</feature>
<sequence>MNQAPTTPGPYIGQRTVANITTSTFQNGRIIAGMLLGYSMDDLLADYGKANGHEALEEKLGRLSKKPGVKASIVLDRATGAILKTSGQVDALQTSKTRSASTATSFTNDAPALEESETKGVEQFAAIVWNYVNSSGSLVQELDGEDELKLLRLRTKKQELVIVPDPKYLLVVVHDTPPA</sequence>
<evidence type="ECO:0000259" key="2">
    <source>
        <dbReference type="SMART" id="SM00960"/>
    </source>
</evidence>
<reference evidence="3" key="2">
    <citation type="submission" date="2020-02" db="EMBL/GenBank/DDBJ databases">
        <title>Identification and distribution of gene clusters putatively required for synthesis of sphingolipid metabolism inhibitors in phylogenetically diverse species of the filamentous fungus Fusarium.</title>
        <authorList>
            <person name="Kim H.-S."/>
            <person name="Busman M."/>
            <person name="Brown D.W."/>
            <person name="Divon H."/>
            <person name="Uhlig S."/>
            <person name="Proctor R.H."/>
        </authorList>
    </citation>
    <scope>NUCLEOTIDE SEQUENCE</scope>
    <source>
        <strain evidence="3">NRRL 25174</strain>
    </source>
</reference>
<comment type="similarity">
    <text evidence="1">Belongs to the GAMAD family.</text>
</comment>
<protein>
    <submittedName>
        <fullName evidence="3">Dynein light chain-related</fullName>
    </submittedName>
</protein>
<keyword evidence="4" id="KW-1185">Reference proteome</keyword>
<name>A0A9P5B192_9HYPO</name>
<dbReference type="Pfam" id="PF03259">
    <property type="entry name" value="Robl_LC7"/>
    <property type="match status" value="1"/>
</dbReference>